<feature type="transmembrane region" description="Helical" evidence="1">
    <location>
        <begin position="55"/>
        <end position="75"/>
    </location>
</feature>
<evidence type="ECO:0000313" key="2">
    <source>
        <dbReference type="EMBL" id="MBP2024942.1"/>
    </source>
</evidence>
<accession>A0ABS4KAZ7</accession>
<name>A0ABS4KAZ7_9FIRM</name>
<keyword evidence="1" id="KW-0812">Transmembrane</keyword>
<reference evidence="2 3" key="1">
    <citation type="submission" date="2021-03" db="EMBL/GenBank/DDBJ databases">
        <title>Genomic Encyclopedia of Type Strains, Phase IV (KMG-IV): sequencing the most valuable type-strain genomes for metagenomic binning, comparative biology and taxonomic classification.</title>
        <authorList>
            <person name="Goeker M."/>
        </authorList>
    </citation>
    <scope>NUCLEOTIDE SEQUENCE [LARGE SCALE GENOMIC DNA]</scope>
    <source>
        <strain evidence="2 3">DSM 27563</strain>
    </source>
</reference>
<evidence type="ECO:0008006" key="4">
    <source>
        <dbReference type="Google" id="ProtNLM"/>
    </source>
</evidence>
<evidence type="ECO:0000313" key="3">
    <source>
        <dbReference type="Proteomes" id="UP001519306"/>
    </source>
</evidence>
<keyword evidence="1" id="KW-0472">Membrane</keyword>
<evidence type="ECO:0000256" key="1">
    <source>
        <dbReference type="SAM" id="Phobius"/>
    </source>
</evidence>
<sequence length="170" mass="18391">MGYIMASALSSGLISGIWTGIANYLSIFLPNLFSSWVGFVGITSYFVAGGKKEGFIRSLTSNLTGVLIGCIIIAISSLSESVVFGAAVTGVFTWLICYLAHIDLTKFSTCTFMGGFSAFATGGNWKLLLICLVCGNIVGYLCTLFGDFLYSKFKKKNSTEEEWVILKFLD</sequence>
<keyword evidence="3" id="KW-1185">Reference proteome</keyword>
<feature type="transmembrane region" description="Helical" evidence="1">
    <location>
        <begin position="127"/>
        <end position="150"/>
    </location>
</feature>
<comment type="caution">
    <text evidence="2">The sequence shown here is derived from an EMBL/GenBank/DDBJ whole genome shotgun (WGS) entry which is preliminary data.</text>
</comment>
<organism evidence="2 3">
    <name type="scientific">Peptoniphilus stercorisuis</name>
    <dbReference type="NCBI Taxonomy" id="1436965"/>
    <lineage>
        <taxon>Bacteria</taxon>
        <taxon>Bacillati</taxon>
        <taxon>Bacillota</taxon>
        <taxon>Tissierellia</taxon>
        <taxon>Tissierellales</taxon>
        <taxon>Peptoniphilaceae</taxon>
        <taxon>Peptoniphilus</taxon>
    </lineage>
</organism>
<dbReference type="EMBL" id="JAGGLJ010000003">
    <property type="protein sequence ID" value="MBP2024942.1"/>
    <property type="molecule type" value="Genomic_DNA"/>
</dbReference>
<keyword evidence="1" id="KW-1133">Transmembrane helix</keyword>
<dbReference type="Proteomes" id="UP001519306">
    <property type="component" value="Unassembled WGS sequence"/>
</dbReference>
<dbReference type="RefSeq" id="WP_210060246.1">
    <property type="nucleotide sequence ID" value="NZ_JAGGLJ010000003.1"/>
</dbReference>
<protein>
    <recommendedName>
        <fullName evidence="4">Inner membrane protein ycdZ</fullName>
    </recommendedName>
</protein>
<dbReference type="InterPro" id="IPR009476">
    <property type="entry name" value="DUF1097"/>
</dbReference>
<proteinExistence type="predicted"/>
<gene>
    <name evidence="2" type="ORF">J2Z71_000465</name>
</gene>
<feature type="transmembrane region" description="Helical" evidence="1">
    <location>
        <begin position="81"/>
        <end position="99"/>
    </location>
</feature>
<dbReference type="Pfam" id="PF06496">
    <property type="entry name" value="DUF1097"/>
    <property type="match status" value="1"/>
</dbReference>